<comment type="caution">
    <text evidence="1">The sequence shown here is derived from an EMBL/GenBank/DDBJ whole genome shotgun (WGS) entry which is preliminary data.</text>
</comment>
<protein>
    <submittedName>
        <fullName evidence="1">Uncharacterized protein</fullName>
    </submittedName>
</protein>
<dbReference type="EMBL" id="JBEZAM010000009">
    <property type="protein sequence ID" value="MEU7293540.1"/>
    <property type="molecule type" value="Genomic_DNA"/>
</dbReference>
<accession>A0ABV3CTK8</accession>
<reference evidence="1 2" key="1">
    <citation type="submission" date="2024-06" db="EMBL/GenBank/DDBJ databases">
        <title>The Natural Products Discovery Center: Release of the First 8490 Sequenced Strains for Exploring Actinobacteria Biosynthetic Diversity.</title>
        <authorList>
            <person name="Kalkreuter E."/>
            <person name="Kautsar S.A."/>
            <person name="Yang D."/>
            <person name="Bader C.D."/>
            <person name="Teijaro C.N."/>
            <person name="Fluegel L."/>
            <person name="Davis C.M."/>
            <person name="Simpson J.R."/>
            <person name="Lauterbach L."/>
            <person name="Steele A.D."/>
            <person name="Gui C."/>
            <person name="Meng S."/>
            <person name="Li G."/>
            <person name="Viehrig K."/>
            <person name="Ye F."/>
            <person name="Su P."/>
            <person name="Kiefer A.F."/>
            <person name="Nichols A."/>
            <person name="Cepeda A.J."/>
            <person name="Yan W."/>
            <person name="Fan B."/>
            <person name="Jiang Y."/>
            <person name="Adhikari A."/>
            <person name="Zheng C.-J."/>
            <person name="Schuster L."/>
            <person name="Cowan T.M."/>
            <person name="Smanski M.J."/>
            <person name="Chevrette M.G."/>
            <person name="De Carvalho L.P.S."/>
            <person name="Shen B."/>
        </authorList>
    </citation>
    <scope>NUCLEOTIDE SEQUENCE [LARGE SCALE GENOMIC DNA]</scope>
    <source>
        <strain evidence="1 2">NPDC045705</strain>
    </source>
</reference>
<gene>
    <name evidence="1" type="ORF">AB0A76_10095</name>
</gene>
<keyword evidence="2" id="KW-1185">Reference proteome</keyword>
<sequence>MTTARHLATIDLLRSRAFPARPERSGPLDSGPGFHVAELATSEEFWEDDGTRRVLVEEQYEAERDGLAVLLTARWGPPEEVGLWSVLERSMEGEELPEPWSTLSAHTPSLRLWRADGRWIGLGVSQWDKELPFQLLAVITDVDCP</sequence>
<organism evidence="1 2">
    <name type="scientific">Streptomyces exfoliatus</name>
    <name type="common">Streptomyces hydrogenans</name>
    <dbReference type="NCBI Taxonomy" id="1905"/>
    <lineage>
        <taxon>Bacteria</taxon>
        <taxon>Bacillati</taxon>
        <taxon>Actinomycetota</taxon>
        <taxon>Actinomycetes</taxon>
        <taxon>Kitasatosporales</taxon>
        <taxon>Streptomycetaceae</taxon>
        <taxon>Streptomyces</taxon>
    </lineage>
</organism>
<proteinExistence type="predicted"/>
<evidence type="ECO:0000313" key="2">
    <source>
        <dbReference type="Proteomes" id="UP001551210"/>
    </source>
</evidence>
<dbReference type="RefSeq" id="WP_030206708.1">
    <property type="nucleotide sequence ID" value="NZ_JBEZAM010000009.1"/>
</dbReference>
<evidence type="ECO:0000313" key="1">
    <source>
        <dbReference type="EMBL" id="MEU7293540.1"/>
    </source>
</evidence>
<name>A0ABV3CTK8_STREX</name>
<dbReference type="Proteomes" id="UP001551210">
    <property type="component" value="Unassembled WGS sequence"/>
</dbReference>